<dbReference type="InterPro" id="IPR003660">
    <property type="entry name" value="HAMP_dom"/>
</dbReference>
<feature type="domain" description="Histidine kinase" evidence="11">
    <location>
        <begin position="243"/>
        <end position="453"/>
    </location>
</feature>
<keyword evidence="10" id="KW-0472">Membrane</keyword>
<sequence length="453" mass="47353">MRRPASIRRRLLLQGIGVAALLALVLYLAVRGVAGAAIQTVQDSVLGTATVVIAEELRGGADGISVDIPYAAFSMLGAVGEDRVFYRILVGDQTVTGYPDLPLPDVVPGLTPAFYTVPYQDAQVRVGAVGRSVLVDGNRVDVTVLLGQTRTAQAVISAQMANRAAGLGLGIFALAAVLALISARSVLAPVHDLALAVGRRGPQDLRPVRRAVPRELVPLVAALNGLIARLRSALDRTESFITEAAHHVRTPLATVRMQTEVALRQATDDATRASLRNVIRAVDNAARSTGQMLDHASVIYRSDQPTQDALDLAVVLRDLVGQMAPTADMRDMAFVLDMPVGPVPLSADRLLLESALRNLLDNALKYGTADTDIEVALTPDGCVTVCDRGRGLGGGGAAALTGRFARGDNVGDVVGSGLGLSIVRDAARACGGTFTISPRPGGGTCATLHLPLR</sequence>
<dbReference type="InterPro" id="IPR050428">
    <property type="entry name" value="TCS_sensor_his_kinase"/>
</dbReference>
<dbReference type="InterPro" id="IPR006311">
    <property type="entry name" value="TAT_signal"/>
</dbReference>
<organism evidence="13 14">
    <name type="scientific">Loktanella gaetbuli</name>
    <dbReference type="NCBI Taxonomy" id="2881335"/>
    <lineage>
        <taxon>Bacteria</taxon>
        <taxon>Pseudomonadati</taxon>
        <taxon>Pseudomonadota</taxon>
        <taxon>Alphaproteobacteria</taxon>
        <taxon>Rhodobacterales</taxon>
        <taxon>Roseobacteraceae</taxon>
        <taxon>Loktanella</taxon>
    </lineage>
</organism>
<dbReference type="PROSITE" id="PS50885">
    <property type="entry name" value="HAMP"/>
    <property type="match status" value="1"/>
</dbReference>
<dbReference type="InterPro" id="IPR003661">
    <property type="entry name" value="HisK_dim/P_dom"/>
</dbReference>
<gene>
    <name evidence="13" type="ORF">LGQ03_04760</name>
</gene>
<dbReference type="InterPro" id="IPR005467">
    <property type="entry name" value="His_kinase_dom"/>
</dbReference>
<evidence type="ECO:0000259" key="11">
    <source>
        <dbReference type="PROSITE" id="PS50109"/>
    </source>
</evidence>
<dbReference type="Gene3D" id="3.30.565.10">
    <property type="entry name" value="Histidine kinase-like ATPase, C-terminal domain"/>
    <property type="match status" value="1"/>
</dbReference>
<dbReference type="SUPFAM" id="SSF47384">
    <property type="entry name" value="Homodimeric domain of signal transducing histidine kinase"/>
    <property type="match status" value="1"/>
</dbReference>
<evidence type="ECO:0000256" key="2">
    <source>
        <dbReference type="ARBA" id="ARBA00004370"/>
    </source>
</evidence>
<dbReference type="CDD" id="cd00075">
    <property type="entry name" value="HATPase"/>
    <property type="match status" value="1"/>
</dbReference>
<reference evidence="13" key="1">
    <citation type="submission" date="2021-10" db="EMBL/GenBank/DDBJ databases">
        <title>Loktanella gaetbuli sp. nov., isolated from a tidal flat.</title>
        <authorList>
            <person name="Park S."/>
            <person name="Yoon J.-H."/>
        </authorList>
    </citation>
    <scope>NUCLEOTIDE SEQUENCE</scope>
    <source>
        <strain evidence="13">TSTF-M6</strain>
    </source>
</reference>
<dbReference type="Proteomes" id="UP001138961">
    <property type="component" value="Unassembled WGS sequence"/>
</dbReference>
<accession>A0ABS8BS27</accession>
<evidence type="ECO:0000256" key="8">
    <source>
        <dbReference type="ARBA" id="ARBA00022989"/>
    </source>
</evidence>
<keyword evidence="7 13" id="KW-0418">Kinase</keyword>
<dbReference type="PROSITE" id="PS51318">
    <property type="entry name" value="TAT"/>
    <property type="match status" value="1"/>
</dbReference>
<feature type="domain" description="HAMP" evidence="12">
    <location>
        <begin position="184"/>
        <end position="235"/>
    </location>
</feature>
<proteinExistence type="predicted"/>
<dbReference type="GO" id="GO:0016301">
    <property type="term" value="F:kinase activity"/>
    <property type="evidence" value="ECO:0007669"/>
    <property type="project" value="UniProtKB-KW"/>
</dbReference>
<evidence type="ECO:0000256" key="7">
    <source>
        <dbReference type="ARBA" id="ARBA00022777"/>
    </source>
</evidence>
<keyword evidence="14" id="KW-1185">Reference proteome</keyword>
<dbReference type="Pfam" id="PF00512">
    <property type="entry name" value="HisKA"/>
    <property type="match status" value="1"/>
</dbReference>
<dbReference type="CDD" id="cd00082">
    <property type="entry name" value="HisKA"/>
    <property type="match status" value="1"/>
</dbReference>
<evidence type="ECO:0000256" key="9">
    <source>
        <dbReference type="ARBA" id="ARBA00023012"/>
    </source>
</evidence>
<evidence type="ECO:0000259" key="12">
    <source>
        <dbReference type="PROSITE" id="PS50885"/>
    </source>
</evidence>
<dbReference type="Pfam" id="PF02518">
    <property type="entry name" value="HATPase_c"/>
    <property type="match status" value="1"/>
</dbReference>
<evidence type="ECO:0000256" key="3">
    <source>
        <dbReference type="ARBA" id="ARBA00012438"/>
    </source>
</evidence>
<dbReference type="Gene3D" id="1.10.287.130">
    <property type="match status" value="1"/>
</dbReference>
<dbReference type="InterPro" id="IPR004358">
    <property type="entry name" value="Sig_transdc_His_kin-like_C"/>
</dbReference>
<keyword evidence="8" id="KW-1133">Transmembrane helix</keyword>
<comment type="subcellular location">
    <subcellularLocation>
        <location evidence="2">Membrane</location>
    </subcellularLocation>
</comment>
<dbReference type="RefSeq" id="WP_226747462.1">
    <property type="nucleotide sequence ID" value="NZ_JAJATZ010000002.1"/>
</dbReference>
<dbReference type="InterPro" id="IPR013727">
    <property type="entry name" value="2CSK_N"/>
</dbReference>
<dbReference type="InterPro" id="IPR036097">
    <property type="entry name" value="HisK_dim/P_sf"/>
</dbReference>
<evidence type="ECO:0000313" key="14">
    <source>
        <dbReference type="Proteomes" id="UP001138961"/>
    </source>
</evidence>
<evidence type="ECO:0000313" key="13">
    <source>
        <dbReference type="EMBL" id="MCB5198542.1"/>
    </source>
</evidence>
<evidence type="ECO:0000256" key="6">
    <source>
        <dbReference type="ARBA" id="ARBA00022692"/>
    </source>
</evidence>
<keyword evidence="5" id="KW-0808">Transferase</keyword>
<dbReference type="SMART" id="SM00387">
    <property type="entry name" value="HATPase_c"/>
    <property type="match status" value="1"/>
</dbReference>
<name>A0ABS8BS27_9RHOB</name>
<keyword evidence="6" id="KW-0812">Transmembrane</keyword>
<evidence type="ECO:0000256" key="1">
    <source>
        <dbReference type="ARBA" id="ARBA00000085"/>
    </source>
</evidence>
<dbReference type="SUPFAM" id="SSF55874">
    <property type="entry name" value="ATPase domain of HSP90 chaperone/DNA topoisomerase II/histidine kinase"/>
    <property type="match status" value="1"/>
</dbReference>
<dbReference type="EC" id="2.7.13.3" evidence="3"/>
<keyword evidence="9" id="KW-0902">Two-component regulatory system</keyword>
<dbReference type="InterPro" id="IPR003594">
    <property type="entry name" value="HATPase_dom"/>
</dbReference>
<protein>
    <recommendedName>
        <fullName evidence="3">histidine kinase</fullName>
        <ecNumber evidence="3">2.7.13.3</ecNumber>
    </recommendedName>
</protein>
<comment type="caution">
    <text evidence="13">The sequence shown here is derived from an EMBL/GenBank/DDBJ whole genome shotgun (WGS) entry which is preliminary data.</text>
</comment>
<evidence type="ECO:0000256" key="10">
    <source>
        <dbReference type="ARBA" id="ARBA00023136"/>
    </source>
</evidence>
<dbReference type="InterPro" id="IPR036890">
    <property type="entry name" value="HATPase_C_sf"/>
</dbReference>
<dbReference type="SMART" id="SM00388">
    <property type="entry name" value="HisKA"/>
    <property type="match status" value="1"/>
</dbReference>
<dbReference type="Pfam" id="PF08521">
    <property type="entry name" value="2CSK_N"/>
    <property type="match status" value="1"/>
</dbReference>
<dbReference type="EMBL" id="JAJATZ010000002">
    <property type="protein sequence ID" value="MCB5198542.1"/>
    <property type="molecule type" value="Genomic_DNA"/>
</dbReference>
<comment type="catalytic activity">
    <reaction evidence="1">
        <text>ATP + protein L-histidine = ADP + protein N-phospho-L-histidine.</text>
        <dbReference type="EC" id="2.7.13.3"/>
    </reaction>
</comment>
<dbReference type="PANTHER" id="PTHR45436:SF1">
    <property type="entry name" value="SENSOR PROTEIN QSEC"/>
    <property type="match status" value="1"/>
</dbReference>
<dbReference type="PRINTS" id="PR00344">
    <property type="entry name" value="BCTRLSENSOR"/>
</dbReference>
<dbReference type="PANTHER" id="PTHR45436">
    <property type="entry name" value="SENSOR HISTIDINE KINASE YKOH"/>
    <property type="match status" value="1"/>
</dbReference>
<evidence type="ECO:0000256" key="4">
    <source>
        <dbReference type="ARBA" id="ARBA00022553"/>
    </source>
</evidence>
<evidence type="ECO:0000256" key="5">
    <source>
        <dbReference type="ARBA" id="ARBA00022679"/>
    </source>
</evidence>
<keyword evidence="4" id="KW-0597">Phosphoprotein</keyword>
<dbReference type="PROSITE" id="PS50109">
    <property type="entry name" value="HIS_KIN"/>
    <property type="match status" value="1"/>
</dbReference>